<dbReference type="PANTHER" id="PTHR43625">
    <property type="entry name" value="AFLATOXIN B1 ALDEHYDE REDUCTASE"/>
    <property type="match status" value="1"/>
</dbReference>
<evidence type="ECO:0000313" key="3">
    <source>
        <dbReference type="EMBL" id="CAB4656510.1"/>
    </source>
</evidence>
<dbReference type="Pfam" id="PF00248">
    <property type="entry name" value="Aldo_ket_red"/>
    <property type="match status" value="1"/>
</dbReference>
<dbReference type="InterPro" id="IPR050791">
    <property type="entry name" value="Aldo-Keto_reductase"/>
</dbReference>
<dbReference type="PANTHER" id="PTHR43625:SF40">
    <property type="entry name" value="ALDO-KETO REDUCTASE YAKC [NADP(+)]"/>
    <property type="match status" value="1"/>
</dbReference>
<feature type="domain" description="NADP-dependent oxidoreductase" evidence="2">
    <location>
        <begin position="18"/>
        <end position="312"/>
    </location>
</feature>
<dbReference type="Gene3D" id="3.20.20.100">
    <property type="entry name" value="NADP-dependent oxidoreductase domain"/>
    <property type="match status" value="1"/>
</dbReference>
<name>A0A6J6L3E9_9ZZZZ</name>
<evidence type="ECO:0000259" key="2">
    <source>
        <dbReference type="Pfam" id="PF00248"/>
    </source>
</evidence>
<dbReference type="EMBL" id="CAEZWD010000149">
    <property type="protein sequence ID" value="CAB4656510.1"/>
    <property type="molecule type" value="Genomic_DNA"/>
</dbReference>
<proteinExistence type="predicted"/>
<dbReference type="GO" id="GO:0016491">
    <property type="term" value="F:oxidoreductase activity"/>
    <property type="evidence" value="ECO:0007669"/>
    <property type="project" value="UniProtKB-KW"/>
</dbReference>
<reference evidence="3" key="1">
    <citation type="submission" date="2020-05" db="EMBL/GenBank/DDBJ databases">
        <authorList>
            <person name="Chiriac C."/>
            <person name="Salcher M."/>
            <person name="Ghai R."/>
            <person name="Kavagutti S V."/>
        </authorList>
    </citation>
    <scope>NUCLEOTIDE SEQUENCE</scope>
</reference>
<organism evidence="3">
    <name type="scientific">freshwater metagenome</name>
    <dbReference type="NCBI Taxonomy" id="449393"/>
    <lineage>
        <taxon>unclassified sequences</taxon>
        <taxon>metagenomes</taxon>
        <taxon>ecological metagenomes</taxon>
    </lineage>
</organism>
<keyword evidence="1" id="KW-0560">Oxidoreductase</keyword>
<sequence length="320" mass="35072">MTIQMPTRKLRDLEVSAIGLGCMPMSWGYNVADADRNEIRATIHRALELGITLFDTADVYGPWTNEEILGEYLVNDGLRDKAIIASKCGLTPVNMTSYGKNGKPEYVRQACEDSLGRLGTDYLDLYQLHRVDPEVPIEETWGALADLVEAGKVRYIGLSETTVEETAKCHAIHPVTSVQSEFSIWTDEHVKNGVIQYCADNNIGFLPFSPLGRGFLTGTVTADTIADGDFRSANPRFTAQAIADNQKIVDGIAAIANRHNATPAQIALAWILAQGPNMVPIPGTKRRKWLEENAAAVTIELTAQDLADIAALPRPTESRY</sequence>
<dbReference type="InterPro" id="IPR036812">
    <property type="entry name" value="NAD(P)_OxRdtase_dom_sf"/>
</dbReference>
<protein>
    <submittedName>
        <fullName evidence="3">Unannotated protein</fullName>
    </submittedName>
</protein>
<gene>
    <name evidence="3" type="ORF">UFOPK2171_00925</name>
</gene>
<accession>A0A6J6L3E9</accession>
<dbReference type="AlphaFoldDB" id="A0A6J6L3E9"/>
<dbReference type="SUPFAM" id="SSF51430">
    <property type="entry name" value="NAD(P)-linked oxidoreductase"/>
    <property type="match status" value="1"/>
</dbReference>
<dbReference type="GO" id="GO:0005737">
    <property type="term" value="C:cytoplasm"/>
    <property type="evidence" value="ECO:0007669"/>
    <property type="project" value="TreeGrafter"/>
</dbReference>
<evidence type="ECO:0000256" key="1">
    <source>
        <dbReference type="ARBA" id="ARBA00023002"/>
    </source>
</evidence>
<dbReference type="InterPro" id="IPR023210">
    <property type="entry name" value="NADP_OxRdtase_dom"/>
</dbReference>